<protein>
    <submittedName>
        <fullName evidence="1">Berberine bridge enzyme-like 24</fullName>
    </submittedName>
</protein>
<evidence type="ECO:0000313" key="2">
    <source>
        <dbReference type="Proteomes" id="UP001060215"/>
    </source>
</evidence>
<dbReference type="Proteomes" id="UP001060215">
    <property type="component" value="Chromosome 8"/>
</dbReference>
<keyword evidence="2" id="KW-1185">Reference proteome</keyword>
<proteinExistence type="predicted"/>
<reference evidence="1 2" key="1">
    <citation type="journal article" date="2022" name="Plant J.">
        <title>Chromosome-level genome of Camellia lanceoleosa provides a valuable resource for understanding genome evolution and self-incompatibility.</title>
        <authorList>
            <person name="Gong W."/>
            <person name="Xiao S."/>
            <person name="Wang L."/>
            <person name="Liao Z."/>
            <person name="Chang Y."/>
            <person name="Mo W."/>
            <person name="Hu G."/>
            <person name="Li W."/>
            <person name="Zhao G."/>
            <person name="Zhu H."/>
            <person name="Hu X."/>
            <person name="Ji K."/>
            <person name="Xiang X."/>
            <person name="Song Q."/>
            <person name="Yuan D."/>
            <person name="Jin S."/>
            <person name="Zhang L."/>
        </authorList>
    </citation>
    <scope>NUCLEOTIDE SEQUENCE [LARGE SCALE GENOMIC DNA]</scope>
    <source>
        <strain evidence="1">SQ_2022a</strain>
    </source>
</reference>
<sequence length="118" mass="13654">MAPYVSKFPRAAYMNYRDLDVGVNNKLGNTSYAQARIWGSKYFNNNFDRLVQVKSKVDPSNFFRHEQSIPSTWRKNVLFLFMVARWDGVLDHTNGKNGVVIEDVLPSSCIQRPVSREH</sequence>
<evidence type="ECO:0000313" key="1">
    <source>
        <dbReference type="EMBL" id="KAI7999815.1"/>
    </source>
</evidence>
<dbReference type="EMBL" id="CM045765">
    <property type="protein sequence ID" value="KAI7999815.1"/>
    <property type="molecule type" value="Genomic_DNA"/>
</dbReference>
<gene>
    <name evidence="1" type="ORF">LOK49_LG09G02473</name>
</gene>
<name>A0ACC0GFI7_9ERIC</name>
<accession>A0ACC0GFI7</accession>
<comment type="caution">
    <text evidence="1">The sequence shown here is derived from an EMBL/GenBank/DDBJ whole genome shotgun (WGS) entry which is preliminary data.</text>
</comment>
<organism evidence="1 2">
    <name type="scientific">Camellia lanceoleosa</name>
    <dbReference type="NCBI Taxonomy" id="1840588"/>
    <lineage>
        <taxon>Eukaryota</taxon>
        <taxon>Viridiplantae</taxon>
        <taxon>Streptophyta</taxon>
        <taxon>Embryophyta</taxon>
        <taxon>Tracheophyta</taxon>
        <taxon>Spermatophyta</taxon>
        <taxon>Magnoliopsida</taxon>
        <taxon>eudicotyledons</taxon>
        <taxon>Gunneridae</taxon>
        <taxon>Pentapetalae</taxon>
        <taxon>asterids</taxon>
        <taxon>Ericales</taxon>
        <taxon>Theaceae</taxon>
        <taxon>Camellia</taxon>
    </lineage>
</organism>